<dbReference type="Pfam" id="PF01029">
    <property type="entry name" value="NusB"/>
    <property type="match status" value="1"/>
</dbReference>
<keyword evidence="4 6" id="KW-0949">S-adenosyl-L-methionine</keyword>
<feature type="binding site" evidence="6">
    <location>
        <position position="351"/>
    </location>
    <ligand>
        <name>S-adenosyl-L-methionine</name>
        <dbReference type="ChEBI" id="CHEBI:59789"/>
    </ligand>
</feature>
<keyword evidence="3 6" id="KW-0808">Transferase</keyword>
<evidence type="ECO:0000256" key="5">
    <source>
        <dbReference type="ARBA" id="ARBA00022884"/>
    </source>
</evidence>
<evidence type="ECO:0000313" key="10">
    <source>
        <dbReference type="Proteomes" id="UP000722989"/>
    </source>
</evidence>
<protein>
    <submittedName>
        <fullName evidence="9">rRNA small subunit methyltransferase B</fullName>
    </submittedName>
</protein>
<dbReference type="InterPro" id="IPR001678">
    <property type="entry name" value="MeTrfase_RsmB-F_NOP2_dom"/>
</dbReference>
<keyword evidence="2 6" id="KW-0489">Methyltransferase</keyword>
<organism evidence="9 10">
    <name type="scientific">Planosporangium thailandense</name>
    <dbReference type="NCBI Taxonomy" id="765197"/>
    <lineage>
        <taxon>Bacteria</taxon>
        <taxon>Bacillati</taxon>
        <taxon>Actinomycetota</taxon>
        <taxon>Actinomycetes</taxon>
        <taxon>Micromonosporales</taxon>
        <taxon>Micromonosporaceae</taxon>
        <taxon>Planosporangium</taxon>
    </lineage>
</organism>
<dbReference type="SUPFAM" id="SSF48013">
    <property type="entry name" value="NusB-like"/>
    <property type="match status" value="1"/>
</dbReference>
<feature type="binding site" evidence="6">
    <location>
        <position position="396"/>
    </location>
    <ligand>
        <name>S-adenosyl-L-methionine</name>
        <dbReference type="ChEBI" id="CHEBI:59789"/>
    </ligand>
</feature>
<dbReference type="InterPro" id="IPR029063">
    <property type="entry name" value="SAM-dependent_MTases_sf"/>
</dbReference>
<keyword evidence="10" id="KW-1185">Reference proteome</keyword>
<evidence type="ECO:0000256" key="3">
    <source>
        <dbReference type="ARBA" id="ARBA00022679"/>
    </source>
</evidence>
<sequence>MGEAGRPAGRRPQGGTGRDQRREGSAGRDQRREGGVGRDQRRESGVGRDQRREGGPRRDSRRRPPADPARRAAYDAVSAVHRDDAYANLVLPRLLRERGLRGRDAAFATELTYGTLRLTGTLDAIIAVAADRDVARIDPPVRDALRLGTYQLLRMRVAAHAGASTTVDLVRALAPGAVGFANAVLRRVGERDWDGWIERLAADADPVRRLALAHAHPEWIVRAFSESLRADSDETARALAADNVAPPVHLAARPGLVTAAELAADVGGQVGRYSPYAVYLPGGAPGEIRAVREGRAHVQDEGSQLVAAALVNAAVDGADERWLDLCAGPGGKSGLLGALAAQRGAALTAVEVTPHRADLVAAATRNLPVTVVTADGRDVGAIAELPAQGFDRVLVDAPCTGLGSLRRRPESRWRRQPSDLPPLTRLQRELLAAGLRAVRPGGVVAYVTCSPHLVETNVGVTEACRRSGYPVELVDARPLLPAGMPELGGGPSVQLWPHRHGTDAMFLAVLRRGEA</sequence>
<evidence type="ECO:0000313" key="9">
    <source>
        <dbReference type="EMBL" id="NJC72765.1"/>
    </source>
</evidence>
<feature type="binding site" evidence="6">
    <location>
        <begin position="326"/>
        <end position="332"/>
    </location>
    <ligand>
        <name>S-adenosyl-L-methionine</name>
        <dbReference type="ChEBI" id="CHEBI:59789"/>
    </ligand>
</feature>
<dbReference type="EMBL" id="JAATVY010000021">
    <property type="protein sequence ID" value="NJC72765.1"/>
    <property type="molecule type" value="Genomic_DNA"/>
</dbReference>
<comment type="caution">
    <text evidence="9">The sequence shown here is derived from an EMBL/GenBank/DDBJ whole genome shotgun (WGS) entry which is preliminary data.</text>
</comment>
<dbReference type="SUPFAM" id="SSF53335">
    <property type="entry name" value="S-adenosyl-L-methionine-dependent methyltransferases"/>
    <property type="match status" value="1"/>
</dbReference>
<evidence type="ECO:0000256" key="2">
    <source>
        <dbReference type="ARBA" id="ARBA00022603"/>
    </source>
</evidence>
<proteinExistence type="inferred from homology"/>
<accession>A0ABX0Y312</accession>
<comment type="similarity">
    <text evidence="1 6">Belongs to the class I-like SAM-binding methyltransferase superfamily. RsmB/NOP family.</text>
</comment>
<dbReference type="PROSITE" id="PS51686">
    <property type="entry name" value="SAM_MT_RSMB_NOP"/>
    <property type="match status" value="1"/>
</dbReference>
<dbReference type="Pfam" id="PF01189">
    <property type="entry name" value="Methyltr_RsmB-F"/>
    <property type="match status" value="1"/>
</dbReference>
<dbReference type="RefSeq" id="WP_167927669.1">
    <property type="nucleotide sequence ID" value="NZ_JAATVY010000021.1"/>
</dbReference>
<feature type="domain" description="SAM-dependent MTase RsmB/NOP-type" evidence="8">
    <location>
        <begin position="224"/>
        <end position="513"/>
    </location>
</feature>
<dbReference type="CDD" id="cd02440">
    <property type="entry name" value="AdoMet_MTases"/>
    <property type="match status" value="1"/>
</dbReference>
<feature type="compositionally biased region" description="Basic and acidic residues" evidence="7">
    <location>
        <begin position="18"/>
        <end position="73"/>
    </location>
</feature>
<dbReference type="PANTHER" id="PTHR22807">
    <property type="entry name" value="NOP2 YEAST -RELATED NOL1/NOP2/FMU SUN DOMAIN-CONTAINING"/>
    <property type="match status" value="1"/>
</dbReference>
<dbReference type="Proteomes" id="UP000722989">
    <property type="component" value="Unassembled WGS sequence"/>
</dbReference>
<evidence type="ECO:0000259" key="8">
    <source>
        <dbReference type="PROSITE" id="PS51686"/>
    </source>
</evidence>
<keyword evidence="5 6" id="KW-0694">RNA-binding</keyword>
<dbReference type="InterPro" id="IPR035926">
    <property type="entry name" value="NusB-like_sf"/>
</dbReference>
<dbReference type="GO" id="GO:0032259">
    <property type="term" value="P:methylation"/>
    <property type="evidence" value="ECO:0007669"/>
    <property type="project" value="UniProtKB-KW"/>
</dbReference>
<evidence type="ECO:0000256" key="6">
    <source>
        <dbReference type="PROSITE-ProRule" id="PRU01023"/>
    </source>
</evidence>
<feature type="region of interest" description="Disordered" evidence="7">
    <location>
        <begin position="1"/>
        <end position="73"/>
    </location>
</feature>
<dbReference type="Gene3D" id="3.40.50.150">
    <property type="entry name" value="Vaccinia Virus protein VP39"/>
    <property type="match status" value="1"/>
</dbReference>
<evidence type="ECO:0000256" key="1">
    <source>
        <dbReference type="ARBA" id="ARBA00007494"/>
    </source>
</evidence>
<dbReference type="PRINTS" id="PR02008">
    <property type="entry name" value="RCMTFAMILY"/>
</dbReference>
<dbReference type="PANTHER" id="PTHR22807:SF53">
    <property type="entry name" value="RIBOSOMAL RNA SMALL SUBUNIT METHYLTRANSFERASE B-RELATED"/>
    <property type="match status" value="1"/>
</dbReference>
<dbReference type="InterPro" id="IPR006027">
    <property type="entry name" value="NusB_RsmB_TIM44"/>
</dbReference>
<feature type="compositionally biased region" description="Low complexity" evidence="7">
    <location>
        <begin position="1"/>
        <end position="11"/>
    </location>
</feature>
<dbReference type="InterPro" id="IPR023267">
    <property type="entry name" value="RCMT"/>
</dbReference>
<name>A0ABX0Y312_9ACTN</name>
<reference evidence="9 10" key="1">
    <citation type="submission" date="2020-03" db="EMBL/GenBank/DDBJ databases">
        <title>WGS of the type strain of Planosporangium spp.</title>
        <authorList>
            <person name="Thawai C."/>
        </authorList>
    </citation>
    <scope>NUCLEOTIDE SEQUENCE [LARGE SCALE GENOMIC DNA]</scope>
    <source>
        <strain evidence="9 10">TBRC 5610</strain>
    </source>
</reference>
<evidence type="ECO:0000256" key="4">
    <source>
        <dbReference type="ARBA" id="ARBA00022691"/>
    </source>
</evidence>
<dbReference type="InterPro" id="IPR018314">
    <property type="entry name" value="RsmB/NOL1/NOP2-like_CS"/>
</dbReference>
<evidence type="ECO:0000256" key="7">
    <source>
        <dbReference type="SAM" id="MobiDB-lite"/>
    </source>
</evidence>
<gene>
    <name evidence="9" type="ORF">HC031_24030</name>
</gene>
<dbReference type="PROSITE" id="PS01153">
    <property type="entry name" value="NOL1_NOP2_SUN"/>
    <property type="match status" value="1"/>
</dbReference>
<dbReference type="Gene3D" id="1.10.940.10">
    <property type="entry name" value="NusB-like"/>
    <property type="match status" value="1"/>
</dbReference>
<feature type="binding site" evidence="6">
    <location>
        <position position="375"/>
    </location>
    <ligand>
        <name>S-adenosyl-L-methionine</name>
        <dbReference type="ChEBI" id="CHEBI:59789"/>
    </ligand>
</feature>
<dbReference type="GO" id="GO:0008168">
    <property type="term" value="F:methyltransferase activity"/>
    <property type="evidence" value="ECO:0007669"/>
    <property type="project" value="UniProtKB-KW"/>
</dbReference>
<feature type="active site" description="Nucleophile" evidence="6">
    <location>
        <position position="449"/>
    </location>
</feature>
<dbReference type="InterPro" id="IPR049560">
    <property type="entry name" value="MeTrfase_RsmB-F_NOP2_cat"/>
</dbReference>